<evidence type="ECO:0000256" key="3">
    <source>
        <dbReference type="ARBA" id="ARBA00022438"/>
    </source>
</evidence>
<dbReference type="CDD" id="cd05658">
    <property type="entry name" value="M18_DAP"/>
    <property type="match status" value="1"/>
</dbReference>
<protein>
    <submittedName>
        <fullName evidence="9">Aspartyl aminopeptidase</fullName>
    </submittedName>
</protein>
<dbReference type="NCBIfam" id="NF002759">
    <property type="entry name" value="PRK02813.1"/>
    <property type="match status" value="1"/>
</dbReference>
<dbReference type="Pfam" id="PF02127">
    <property type="entry name" value="Peptidase_M18"/>
    <property type="match status" value="1"/>
</dbReference>
<keyword evidence="4" id="KW-0645">Protease</keyword>
<comment type="similarity">
    <text evidence="2">Belongs to the peptidase M18 family.</text>
</comment>
<keyword evidence="6" id="KW-0378">Hydrolase</keyword>
<dbReference type="PANTHER" id="PTHR28570:SF3">
    <property type="entry name" value="ASPARTYL AMINOPEPTIDASE"/>
    <property type="match status" value="1"/>
</dbReference>
<dbReference type="Gene3D" id="3.40.630.10">
    <property type="entry name" value="Zn peptidases"/>
    <property type="match status" value="1"/>
</dbReference>
<accession>A0A1W1D504</accession>
<evidence type="ECO:0000256" key="5">
    <source>
        <dbReference type="ARBA" id="ARBA00022723"/>
    </source>
</evidence>
<dbReference type="SUPFAM" id="SSF101821">
    <property type="entry name" value="Aminopeptidase/glucanase lid domain"/>
    <property type="match status" value="1"/>
</dbReference>
<dbReference type="PRINTS" id="PR00932">
    <property type="entry name" value="AMINO1PTASE"/>
</dbReference>
<evidence type="ECO:0000313" key="9">
    <source>
        <dbReference type="EMBL" id="SFV75668.1"/>
    </source>
</evidence>
<keyword evidence="3 9" id="KW-0031">Aminopeptidase</keyword>
<dbReference type="SUPFAM" id="SSF53187">
    <property type="entry name" value="Zn-dependent exopeptidases"/>
    <property type="match status" value="1"/>
</dbReference>
<dbReference type="EMBL" id="FPHP01000045">
    <property type="protein sequence ID" value="SFV75668.1"/>
    <property type="molecule type" value="Genomic_DNA"/>
</dbReference>
<dbReference type="GO" id="GO:0008237">
    <property type="term" value="F:metallopeptidase activity"/>
    <property type="evidence" value="ECO:0007669"/>
    <property type="project" value="UniProtKB-KW"/>
</dbReference>
<keyword evidence="8" id="KW-0482">Metalloprotease</keyword>
<evidence type="ECO:0000256" key="8">
    <source>
        <dbReference type="ARBA" id="ARBA00023049"/>
    </source>
</evidence>
<evidence type="ECO:0000256" key="6">
    <source>
        <dbReference type="ARBA" id="ARBA00022801"/>
    </source>
</evidence>
<dbReference type="InterPro" id="IPR023358">
    <property type="entry name" value="Peptidase_M18_dom2"/>
</dbReference>
<organism evidence="9">
    <name type="scientific">hydrothermal vent metagenome</name>
    <dbReference type="NCBI Taxonomy" id="652676"/>
    <lineage>
        <taxon>unclassified sequences</taxon>
        <taxon>metagenomes</taxon>
        <taxon>ecological metagenomes</taxon>
    </lineage>
</organism>
<dbReference type="PANTHER" id="PTHR28570">
    <property type="entry name" value="ASPARTYL AMINOPEPTIDASE"/>
    <property type="match status" value="1"/>
</dbReference>
<dbReference type="Gene3D" id="2.30.250.10">
    <property type="entry name" value="Aminopeptidase i, Domain 2"/>
    <property type="match status" value="1"/>
</dbReference>
<evidence type="ECO:0000256" key="7">
    <source>
        <dbReference type="ARBA" id="ARBA00022833"/>
    </source>
</evidence>
<dbReference type="InterPro" id="IPR001948">
    <property type="entry name" value="Peptidase_M18"/>
</dbReference>
<dbReference type="GO" id="GO:0006508">
    <property type="term" value="P:proteolysis"/>
    <property type="evidence" value="ECO:0007669"/>
    <property type="project" value="UniProtKB-KW"/>
</dbReference>
<dbReference type="GO" id="GO:0008270">
    <property type="term" value="F:zinc ion binding"/>
    <property type="evidence" value="ECO:0007669"/>
    <property type="project" value="InterPro"/>
</dbReference>
<evidence type="ECO:0000256" key="2">
    <source>
        <dbReference type="ARBA" id="ARBA00008290"/>
    </source>
</evidence>
<dbReference type="GO" id="GO:0004177">
    <property type="term" value="F:aminopeptidase activity"/>
    <property type="evidence" value="ECO:0007669"/>
    <property type="project" value="UniProtKB-KW"/>
</dbReference>
<name>A0A1W1D504_9ZZZZ</name>
<dbReference type="GO" id="GO:0005737">
    <property type="term" value="C:cytoplasm"/>
    <property type="evidence" value="ECO:0007669"/>
    <property type="project" value="UniProtKB-ARBA"/>
</dbReference>
<comment type="cofactor">
    <cofactor evidence="1">
        <name>Zn(2+)</name>
        <dbReference type="ChEBI" id="CHEBI:29105"/>
    </cofactor>
</comment>
<dbReference type="AlphaFoldDB" id="A0A1W1D504"/>
<evidence type="ECO:0000256" key="4">
    <source>
        <dbReference type="ARBA" id="ARBA00022670"/>
    </source>
</evidence>
<reference evidence="9" key="1">
    <citation type="submission" date="2016-10" db="EMBL/GenBank/DDBJ databases">
        <authorList>
            <person name="de Groot N.N."/>
        </authorList>
    </citation>
    <scope>NUCLEOTIDE SEQUENCE</scope>
</reference>
<proteinExistence type="inferred from homology"/>
<keyword evidence="5" id="KW-0479">Metal-binding</keyword>
<keyword evidence="7" id="KW-0862">Zinc</keyword>
<sequence length="417" mass="46552">MEKQDFNEGLMGFLDASPTPFHATNNMAMMFENAGFIRLFEEDEWDLVAGKKYYVVRNDASIIAFTYPKKKEYVMVGAHTDSPNLKLKPNCVVKEHGVVRFGVEPYGGLLLSTWFDRSLSLAGKVVYLDKEGKMQSALIDVQKPIASIPSLAIHLDETANKNKTINKQTDISPILTTNEDFEFEEFLLWQLAKLGIEDVQKIYGSELSFYDVQKASYVGLRDDFIASARLDNLLSCYTAMVAMCSIPDDKAMLFVANDHEEVGSDTTSGAGGSFLENTLRRMFQDYDEYVQVVRSSLFVSADNAHAIHPNFPSKHEKEHTPYINNGVVIKINANQRYASNANTISRIVHTASLLHLHTQNYVVRSDMGCGSTIGPITATRIGIESVDVGVPTYAMHSIREMCGSDDAHQLYTILLNL</sequence>
<gene>
    <name evidence="9" type="ORF">MNB_SM-3-1103</name>
</gene>
<evidence type="ECO:0000256" key="1">
    <source>
        <dbReference type="ARBA" id="ARBA00001947"/>
    </source>
</evidence>